<evidence type="ECO:0000313" key="13">
    <source>
        <dbReference type="EMBL" id="BBD76946.1"/>
    </source>
</evidence>
<dbReference type="HAMAP" id="MF_00255">
    <property type="entry name" value="Gly_tRNA_synth_beta"/>
    <property type="match status" value="1"/>
</dbReference>
<evidence type="ECO:0000256" key="9">
    <source>
        <dbReference type="ARBA" id="ARBA00023146"/>
    </source>
</evidence>
<dbReference type="Pfam" id="PF05746">
    <property type="entry name" value="DALR_1"/>
    <property type="match status" value="1"/>
</dbReference>
<dbReference type="InterPro" id="IPR009080">
    <property type="entry name" value="tRNAsynth_Ia_anticodon-bd"/>
</dbReference>
<dbReference type="SUPFAM" id="SSF109604">
    <property type="entry name" value="HD-domain/PDEase-like"/>
    <property type="match status" value="1"/>
</dbReference>
<evidence type="ECO:0000256" key="2">
    <source>
        <dbReference type="ARBA" id="ARBA00008226"/>
    </source>
</evidence>
<dbReference type="InterPro" id="IPR008909">
    <property type="entry name" value="DALR_anticod-bd"/>
</dbReference>
<dbReference type="OrthoDB" id="9775440at2"/>
<dbReference type="Proteomes" id="UP000262004">
    <property type="component" value="Chromosome"/>
</dbReference>
<dbReference type="KEGG" id="htl:HPTL_0678"/>
<dbReference type="Gene3D" id="1.10.730.10">
    <property type="entry name" value="Isoleucyl-tRNA Synthetase, Domain 1"/>
    <property type="match status" value="1"/>
</dbReference>
<dbReference type="PRINTS" id="PR01045">
    <property type="entry name" value="TRNASYNTHGB"/>
</dbReference>
<dbReference type="GO" id="GO:0004820">
    <property type="term" value="F:glycine-tRNA ligase activity"/>
    <property type="evidence" value="ECO:0007669"/>
    <property type="project" value="UniProtKB-UniRule"/>
</dbReference>
<dbReference type="PROSITE" id="PS50861">
    <property type="entry name" value="AA_TRNA_LIGASE_II_GLYAB"/>
    <property type="match status" value="1"/>
</dbReference>
<dbReference type="EMBL" id="AP018558">
    <property type="protein sequence ID" value="BBD76946.1"/>
    <property type="molecule type" value="Genomic_DNA"/>
</dbReference>
<comment type="subunit">
    <text evidence="3 11">Tetramer of two alpha and two beta subunits.</text>
</comment>
<keyword evidence="8 11" id="KW-0648">Protein biosynthesis</keyword>
<evidence type="ECO:0000256" key="6">
    <source>
        <dbReference type="ARBA" id="ARBA00022741"/>
    </source>
</evidence>
<evidence type="ECO:0000256" key="7">
    <source>
        <dbReference type="ARBA" id="ARBA00022840"/>
    </source>
</evidence>
<dbReference type="RefSeq" id="WP_119334737.1">
    <property type="nucleotide sequence ID" value="NZ_AP018558.1"/>
</dbReference>
<evidence type="ECO:0000256" key="11">
    <source>
        <dbReference type="HAMAP-Rule" id="MF_00255"/>
    </source>
</evidence>
<dbReference type="GO" id="GO:0004814">
    <property type="term" value="F:arginine-tRNA ligase activity"/>
    <property type="evidence" value="ECO:0007669"/>
    <property type="project" value="InterPro"/>
</dbReference>
<dbReference type="Pfam" id="PF02092">
    <property type="entry name" value="tRNA_synt_2f"/>
    <property type="match status" value="1"/>
</dbReference>
<evidence type="ECO:0000256" key="8">
    <source>
        <dbReference type="ARBA" id="ARBA00022917"/>
    </source>
</evidence>
<dbReference type="GO" id="GO:0005524">
    <property type="term" value="F:ATP binding"/>
    <property type="evidence" value="ECO:0007669"/>
    <property type="project" value="UniProtKB-UniRule"/>
</dbReference>
<keyword evidence="5 11" id="KW-0436">Ligase</keyword>
<reference evidence="13 14" key="1">
    <citation type="submission" date="2018-04" db="EMBL/GenBank/DDBJ databases">
        <title>Complete genome sequence of Hydrogenophilus thermoluteolus TH-1.</title>
        <authorList>
            <person name="Arai H."/>
        </authorList>
    </citation>
    <scope>NUCLEOTIDE SEQUENCE [LARGE SCALE GENOMIC DNA]</scope>
    <source>
        <strain evidence="13 14">TH-1</strain>
    </source>
</reference>
<dbReference type="GO" id="GO:0005829">
    <property type="term" value="C:cytosol"/>
    <property type="evidence" value="ECO:0007669"/>
    <property type="project" value="TreeGrafter"/>
</dbReference>
<name>A0A2Z6DWV0_HYDTE</name>
<dbReference type="InterPro" id="IPR015944">
    <property type="entry name" value="Gly-tRNA-synth_bsu"/>
</dbReference>
<keyword evidence="4 11" id="KW-0963">Cytoplasm</keyword>
<comment type="catalytic activity">
    <reaction evidence="10 11">
        <text>tRNA(Gly) + glycine + ATP = glycyl-tRNA(Gly) + AMP + diphosphate</text>
        <dbReference type="Rhea" id="RHEA:16013"/>
        <dbReference type="Rhea" id="RHEA-COMP:9664"/>
        <dbReference type="Rhea" id="RHEA-COMP:9683"/>
        <dbReference type="ChEBI" id="CHEBI:30616"/>
        <dbReference type="ChEBI" id="CHEBI:33019"/>
        <dbReference type="ChEBI" id="CHEBI:57305"/>
        <dbReference type="ChEBI" id="CHEBI:78442"/>
        <dbReference type="ChEBI" id="CHEBI:78522"/>
        <dbReference type="ChEBI" id="CHEBI:456215"/>
        <dbReference type="EC" id="6.1.1.14"/>
    </reaction>
</comment>
<dbReference type="GO" id="GO:0006420">
    <property type="term" value="P:arginyl-tRNA aminoacylation"/>
    <property type="evidence" value="ECO:0007669"/>
    <property type="project" value="InterPro"/>
</dbReference>
<comment type="similarity">
    <text evidence="2 11">Belongs to the class-II aminoacyl-tRNA synthetase family.</text>
</comment>
<keyword evidence="9 11" id="KW-0030">Aminoacyl-tRNA synthetase</keyword>
<dbReference type="SUPFAM" id="SSF47323">
    <property type="entry name" value="Anticodon-binding domain of a subclass of class I aminoacyl-tRNA synthetases"/>
    <property type="match status" value="1"/>
</dbReference>
<accession>A0A2Z6DWV0</accession>
<dbReference type="PANTHER" id="PTHR30075:SF2">
    <property type="entry name" value="GLYCINE--TRNA LIGASE, CHLOROPLASTIC_MITOCHONDRIAL 2"/>
    <property type="match status" value="1"/>
</dbReference>
<feature type="domain" description="DALR anticodon binding" evidence="12">
    <location>
        <begin position="590"/>
        <end position="689"/>
    </location>
</feature>
<evidence type="ECO:0000256" key="5">
    <source>
        <dbReference type="ARBA" id="ARBA00022598"/>
    </source>
</evidence>
<comment type="subcellular location">
    <subcellularLocation>
        <location evidence="1 11">Cytoplasm</location>
    </subcellularLocation>
</comment>
<evidence type="ECO:0000259" key="12">
    <source>
        <dbReference type="Pfam" id="PF05746"/>
    </source>
</evidence>
<evidence type="ECO:0000313" key="14">
    <source>
        <dbReference type="Proteomes" id="UP000262004"/>
    </source>
</evidence>
<protein>
    <recommendedName>
        <fullName evidence="11">Glycine--tRNA ligase beta subunit</fullName>
        <ecNumber evidence="11">6.1.1.14</ecNumber>
    </recommendedName>
    <alternativeName>
        <fullName evidence="11">Glycyl-tRNA synthetase beta subunit</fullName>
        <shortName evidence="11">GlyRS</shortName>
    </alternativeName>
</protein>
<gene>
    <name evidence="11" type="primary">glyS</name>
    <name evidence="13" type="ORF">HPTL_0678</name>
</gene>
<proteinExistence type="inferred from homology"/>
<keyword evidence="6 11" id="KW-0547">Nucleotide-binding</keyword>
<dbReference type="AlphaFoldDB" id="A0A2Z6DWV0"/>
<keyword evidence="7 11" id="KW-0067">ATP-binding</keyword>
<dbReference type="NCBIfam" id="TIGR00211">
    <property type="entry name" value="glyS"/>
    <property type="match status" value="1"/>
</dbReference>
<evidence type="ECO:0000256" key="10">
    <source>
        <dbReference type="ARBA" id="ARBA00047937"/>
    </source>
</evidence>
<dbReference type="EC" id="6.1.1.14" evidence="11"/>
<sequence>MQRNALLVELVTEELPPKALAKLGEMFARGVVERLRTADLVTEDAAWRWFASPRRLAVWVEAVAAKGADREQQVRLMPVTVAYDSDGQPTTALVKRLAAKGLTPGEAPLFRAHDGKQEQLFLRETVPGADLFAQLAEWVHAALDALPIPKRMRWGSGDETFVRPVHRLVMLWGDQVVPGTVLGLESGRETLGHRFLSRGAIPLAHADAYEPTLLAEGKVIPDFAARREAIAKMLAEAAQKAGAHLRDDPDLLDEVTALVEYPAVYLGTFPEAFLAVPPECLILTMRANQKYFPLFDAADRLTNRFLIVSNMRIADPSAIIHGNERVVRPRLADAQFFFEQDRKTTLERRLPRLAEIVYHNRIGTLAERVARIESLAGEIAHRLGVDPVLPQRAARLAKCDLVTEMVGEFPELQGVMGRYYALADGEPQEVAEAIEDHYKPRFAGDALPRHLTGTIVALADKLDALAGLFALGETPTGEKDPFALRRAALGILRMVIEHPVPLPFDPLLDAAFQLQPEAVRRAAGQRDVVAEMRAFCDERLRHWLRERGHAPLMVDAVLAVTPQRIDTVPARLSALTAFAERPEAQRLAAARKRVVNLLKKAELAHVDVDVALFAEPAEKALFEALVRVEPYLASHIDNEAFDAALTTLVALAEPIDAFFDSVMVLTDEPLLRMNRLALLARLRRALDQVADLSVLAA</sequence>
<evidence type="ECO:0000256" key="1">
    <source>
        <dbReference type="ARBA" id="ARBA00004496"/>
    </source>
</evidence>
<keyword evidence="14" id="KW-1185">Reference proteome</keyword>
<dbReference type="PANTHER" id="PTHR30075">
    <property type="entry name" value="GLYCYL-TRNA SYNTHETASE"/>
    <property type="match status" value="1"/>
</dbReference>
<evidence type="ECO:0000256" key="4">
    <source>
        <dbReference type="ARBA" id="ARBA00022490"/>
    </source>
</evidence>
<organism evidence="13 14">
    <name type="scientific">Hydrogenophilus thermoluteolus</name>
    <name type="common">Pseudomonas hydrogenothermophila</name>
    <dbReference type="NCBI Taxonomy" id="297"/>
    <lineage>
        <taxon>Bacteria</taxon>
        <taxon>Pseudomonadati</taxon>
        <taxon>Pseudomonadota</taxon>
        <taxon>Hydrogenophilia</taxon>
        <taxon>Hydrogenophilales</taxon>
        <taxon>Hydrogenophilaceae</taxon>
        <taxon>Hydrogenophilus</taxon>
    </lineage>
</organism>
<dbReference type="InterPro" id="IPR006194">
    <property type="entry name" value="Gly-tRNA-synth_heterodimer"/>
</dbReference>
<dbReference type="GO" id="GO:0006426">
    <property type="term" value="P:glycyl-tRNA aminoacylation"/>
    <property type="evidence" value="ECO:0007669"/>
    <property type="project" value="UniProtKB-UniRule"/>
</dbReference>
<evidence type="ECO:0000256" key="3">
    <source>
        <dbReference type="ARBA" id="ARBA00011209"/>
    </source>
</evidence>